<evidence type="ECO:0000313" key="3">
    <source>
        <dbReference type="Proteomes" id="UP000011205"/>
    </source>
</evidence>
<evidence type="ECO:0000313" key="2">
    <source>
        <dbReference type="EMBL" id="ELS59008.1"/>
    </source>
</evidence>
<dbReference type="EMBL" id="AMLP01000001">
    <property type="protein sequence ID" value="ELS59008.1"/>
    <property type="molecule type" value="Genomic_DNA"/>
</dbReference>
<name>L8PSM5_STRVR</name>
<protein>
    <submittedName>
        <fullName evidence="2">Uncharacterized protein</fullName>
    </submittedName>
</protein>
<proteinExistence type="predicted"/>
<evidence type="ECO:0000256" key="1">
    <source>
        <dbReference type="SAM" id="MobiDB-lite"/>
    </source>
</evidence>
<feature type="compositionally biased region" description="Polar residues" evidence="1">
    <location>
        <begin position="10"/>
        <end position="21"/>
    </location>
</feature>
<dbReference type="AlphaFoldDB" id="L8PSM5"/>
<gene>
    <name evidence="2" type="ORF">STVIR_0002</name>
</gene>
<accession>L8PSM5</accession>
<sequence>MAKKTKEKPSSTGLARVTQQKMIDGLPGPHGIRYARP</sequence>
<reference evidence="2 3" key="1">
    <citation type="journal article" date="2013" name="Genome Announc.">
        <title>Draft Genome Sequence of Streptomyces viridochromogenes Strain Tu57, Producer of Avilamycin.</title>
        <authorList>
            <person name="Gruning B.A."/>
            <person name="Erxleben A."/>
            <person name="Hahnlein A."/>
            <person name="Gunther S."/>
        </authorList>
    </citation>
    <scope>NUCLEOTIDE SEQUENCE [LARGE SCALE GENOMIC DNA]</scope>
    <source>
        <strain evidence="2 3">Tue57</strain>
    </source>
</reference>
<organism evidence="2 3">
    <name type="scientific">Streptomyces viridochromogenes Tue57</name>
    <dbReference type="NCBI Taxonomy" id="1160705"/>
    <lineage>
        <taxon>Bacteria</taxon>
        <taxon>Bacillati</taxon>
        <taxon>Actinomycetota</taxon>
        <taxon>Actinomycetes</taxon>
        <taxon>Kitasatosporales</taxon>
        <taxon>Streptomycetaceae</taxon>
        <taxon>Streptomyces</taxon>
    </lineage>
</organism>
<dbReference type="PATRIC" id="fig|1160705.3.peg.4"/>
<feature type="region of interest" description="Disordered" evidence="1">
    <location>
        <begin position="1"/>
        <end position="37"/>
    </location>
</feature>
<comment type="caution">
    <text evidence="2">The sequence shown here is derived from an EMBL/GenBank/DDBJ whole genome shotgun (WGS) entry which is preliminary data.</text>
</comment>
<dbReference type="Proteomes" id="UP000011205">
    <property type="component" value="Unassembled WGS sequence"/>
</dbReference>